<protein>
    <submittedName>
        <fullName evidence="1">Similar to mannosidase, beta A, lysosomal-like, isoform CRA_b</fullName>
    </submittedName>
</protein>
<evidence type="ECO:0000313" key="1">
    <source>
        <dbReference type="EMBL" id="EDL96684.1"/>
    </source>
</evidence>
<reference evidence="1 2" key="1">
    <citation type="submission" date="2005-09" db="EMBL/GenBank/DDBJ databases">
        <authorList>
            <person name="Mural R.J."/>
            <person name="Li P.W."/>
            <person name="Adams M.D."/>
            <person name="Amanatides P.G."/>
            <person name="Baden-Tillson H."/>
            <person name="Barnstead M."/>
            <person name="Chin S.H."/>
            <person name="Dew I."/>
            <person name="Evans C.A."/>
            <person name="Ferriera S."/>
            <person name="Flanigan M."/>
            <person name="Fosler C."/>
            <person name="Glodek A."/>
            <person name="Gu Z."/>
            <person name="Holt R.A."/>
            <person name="Jennings D."/>
            <person name="Kraft C.L."/>
            <person name="Lu F."/>
            <person name="Nguyen T."/>
            <person name="Nusskern D.R."/>
            <person name="Pfannkoch C.M."/>
            <person name="Sitter C."/>
            <person name="Sutton G.G."/>
            <person name="Venter J.C."/>
            <person name="Wang Z."/>
            <person name="Woodage T."/>
            <person name="Zheng X.H."/>
            <person name="Zhong F."/>
        </authorList>
    </citation>
    <scope>NUCLEOTIDE SEQUENCE [LARGE SCALE GENOMIC DNA]</scope>
    <source>
        <strain>BN</strain>
        <strain evidence="2">Sprague-Dawley</strain>
    </source>
</reference>
<dbReference type="AlphaFoldDB" id="A6JWS6"/>
<gene>
    <name evidence="1" type="primary">MGC109145</name>
    <name evidence="1" type="ORF">rCG_32205</name>
</gene>
<dbReference type="EMBL" id="CH474005">
    <property type="protein sequence ID" value="EDL96684.1"/>
    <property type="molecule type" value="Genomic_DNA"/>
</dbReference>
<proteinExistence type="predicted"/>
<accession>A6JWS6</accession>
<dbReference type="Proteomes" id="UP000234681">
    <property type="component" value="Chromosome 3"/>
</dbReference>
<sequence>MHRTSREFRSGCMALQCGASPLTAAARS</sequence>
<name>A6JWS6_RAT</name>
<organism evidence="1 2">
    <name type="scientific">Rattus norvegicus</name>
    <name type="common">Rat</name>
    <dbReference type="NCBI Taxonomy" id="10116"/>
    <lineage>
        <taxon>Eukaryota</taxon>
        <taxon>Metazoa</taxon>
        <taxon>Chordata</taxon>
        <taxon>Craniata</taxon>
        <taxon>Vertebrata</taxon>
        <taxon>Euteleostomi</taxon>
        <taxon>Mammalia</taxon>
        <taxon>Eutheria</taxon>
        <taxon>Euarchontoglires</taxon>
        <taxon>Glires</taxon>
        <taxon>Rodentia</taxon>
        <taxon>Myomorpha</taxon>
        <taxon>Muroidea</taxon>
        <taxon>Muridae</taxon>
        <taxon>Murinae</taxon>
        <taxon>Rattus</taxon>
    </lineage>
</organism>
<evidence type="ECO:0000313" key="2">
    <source>
        <dbReference type="Proteomes" id="UP000234681"/>
    </source>
</evidence>